<evidence type="ECO:0000256" key="1">
    <source>
        <dbReference type="SAM" id="Phobius"/>
    </source>
</evidence>
<dbReference type="RefSeq" id="WP_160197540.1">
    <property type="nucleotide sequence ID" value="NZ_QXXA01000010.1"/>
</dbReference>
<feature type="transmembrane region" description="Helical" evidence="1">
    <location>
        <begin position="360"/>
        <end position="377"/>
    </location>
</feature>
<evidence type="ECO:0000313" key="3">
    <source>
        <dbReference type="Proteomes" id="UP000467132"/>
    </source>
</evidence>
<feature type="transmembrane region" description="Helical" evidence="1">
    <location>
        <begin position="129"/>
        <end position="151"/>
    </location>
</feature>
<comment type="caution">
    <text evidence="2">The sequence shown here is derived from an EMBL/GenBank/DDBJ whole genome shotgun (WGS) entry which is preliminary data.</text>
</comment>
<reference evidence="2 3" key="1">
    <citation type="submission" date="2018-08" db="EMBL/GenBank/DDBJ databases">
        <title>Murine metabolic-syndrome-specific gut microbial biobank.</title>
        <authorList>
            <person name="Liu C."/>
        </authorList>
    </citation>
    <scope>NUCLEOTIDE SEQUENCE [LARGE SCALE GENOMIC DNA]</scope>
    <source>
        <strain evidence="2 3">583</strain>
    </source>
</reference>
<proteinExistence type="predicted"/>
<feature type="transmembrane region" description="Helical" evidence="1">
    <location>
        <begin position="251"/>
        <end position="270"/>
    </location>
</feature>
<dbReference type="EMBL" id="QXXA01000010">
    <property type="protein sequence ID" value="NBI07066.1"/>
    <property type="molecule type" value="Genomic_DNA"/>
</dbReference>
<sequence>MYISTTDNRVNEKKQKFKIDIIKCISYFILIDLIFFPYFPYFIMPLSLPVVILMLFFHGKFEKNSYFNIFIAISIFILISVFTSIIIGRSTDIILENFKRAFQLITSFFYFFYFSYFTKRKDLNIKKILMAFIVYQLILAIIFFADPSMIISLKKNFYTASAHAADNVLIYIRYSYMFVDPNTAAYFYLIITFFLYHKYDLKPFAKFFVICSTIILLLAFQSNGAILAFLSGLILHVILNKKLLRAKTVKNIFVFILLIILVLIIIKNIYPNIWLEMTEILNRYKYRYEVSLATENPRIGIYLKAIDNLIPFLWGQGYTLKIENAIFKPHSDHFRMIYSYGLVAYLSTLYYFFRHLLNKNFIFVLPAFFAFSINTLIDEQKLLALFLSLLAISLKEINVDEDCSSSHHQLKFKEKSNKMR</sequence>
<dbReference type="AlphaFoldDB" id="A0A845QZZ4"/>
<feature type="transmembrane region" description="Helical" evidence="1">
    <location>
        <begin position="100"/>
        <end position="117"/>
    </location>
</feature>
<feature type="transmembrane region" description="Helical" evidence="1">
    <location>
        <begin position="66"/>
        <end position="88"/>
    </location>
</feature>
<evidence type="ECO:0008006" key="4">
    <source>
        <dbReference type="Google" id="ProtNLM"/>
    </source>
</evidence>
<feature type="transmembrane region" description="Helical" evidence="1">
    <location>
        <begin position="20"/>
        <end position="36"/>
    </location>
</feature>
<keyword evidence="1" id="KW-0812">Transmembrane</keyword>
<accession>A0A845QZZ4</accession>
<evidence type="ECO:0000313" key="2">
    <source>
        <dbReference type="EMBL" id="NBI07066.1"/>
    </source>
</evidence>
<dbReference type="Proteomes" id="UP000467132">
    <property type="component" value="Unassembled WGS sequence"/>
</dbReference>
<keyword evidence="3" id="KW-1185">Reference proteome</keyword>
<protein>
    <recommendedName>
        <fullName evidence="4">O-antigen ligase domain-containing protein</fullName>
    </recommendedName>
</protein>
<keyword evidence="1" id="KW-0472">Membrane</keyword>
<keyword evidence="1" id="KW-1133">Transmembrane helix</keyword>
<feature type="transmembrane region" description="Helical" evidence="1">
    <location>
        <begin position="226"/>
        <end position="244"/>
    </location>
</feature>
<dbReference type="OrthoDB" id="3036096at2"/>
<name>A0A845QZZ4_9CLOT</name>
<gene>
    <name evidence="2" type="ORF">D3Z33_09390</name>
</gene>
<organism evidence="2 3">
    <name type="scientific">Senegalia massiliensis</name>
    <dbReference type="NCBI Taxonomy" id="1720316"/>
    <lineage>
        <taxon>Bacteria</taxon>
        <taxon>Bacillati</taxon>
        <taxon>Bacillota</taxon>
        <taxon>Clostridia</taxon>
        <taxon>Eubacteriales</taxon>
        <taxon>Clostridiaceae</taxon>
        <taxon>Senegalia</taxon>
    </lineage>
</organism>
<feature type="transmembrane region" description="Helical" evidence="1">
    <location>
        <begin position="171"/>
        <end position="196"/>
    </location>
</feature>
<feature type="transmembrane region" description="Helical" evidence="1">
    <location>
        <begin position="337"/>
        <end position="353"/>
    </location>
</feature>